<comment type="caution">
    <text evidence="1">The sequence shown here is derived from an EMBL/GenBank/DDBJ whole genome shotgun (WGS) entry which is preliminary data.</text>
</comment>
<gene>
    <name evidence="1" type="ORF">ASZ90_013235</name>
</gene>
<protein>
    <submittedName>
        <fullName evidence="1">Uncharacterized protein</fullName>
    </submittedName>
</protein>
<sequence length="39" mass="4599">MVNELLAKIVAYNLKVVIHEMYENEINPDFLHQESPLFP</sequence>
<proteinExistence type="predicted"/>
<organism evidence="1">
    <name type="scientific">hydrocarbon metagenome</name>
    <dbReference type="NCBI Taxonomy" id="938273"/>
    <lineage>
        <taxon>unclassified sequences</taxon>
        <taxon>metagenomes</taxon>
        <taxon>ecological metagenomes</taxon>
    </lineage>
</organism>
<reference evidence="1" key="1">
    <citation type="journal article" date="2015" name="Proc. Natl. Acad. Sci. U.S.A.">
        <title>Networks of energetic and metabolic interactions define dynamics in microbial communities.</title>
        <authorList>
            <person name="Embree M."/>
            <person name="Liu J.K."/>
            <person name="Al-Bassam M.M."/>
            <person name="Zengler K."/>
        </authorList>
    </citation>
    <scope>NUCLEOTIDE SEQUENCE</scope>
</reference>
<evidence type="ECO:0000313" key="1">
    <source>
        <dbReference type="EMBL" id="KUG17091.1"/>
    </source>
</evidence>
<dbReference type="EMBL" id="LNQE01001464">
    <property type="protein sequence ID" value="KUG17091.1"/>
    <property type="molecule type" value="Genomic_DNA"/>
</dbReference>
<dbReference type="AlphaFoldDB" id="A0A0W8F9K4"/>
<name>A0A0W8F9K4_9ZZZZ</name>
<accession>A0A0W8F9K4</accession>